<name>A0ABT3GM40_9BACT</name>
<gene>
    <name evidence="1" type="ORF">OKA05_18560</name>
</gene>
<dbReference type="InterPro" id="IPR005368">
    <property type="entry name" value="UPF0175"/>
</dbReference>
<dbReference type="Proteomes" id="UP001320876">
    <property type="component" value="Unassembled WGS sequence"/>
</dbReference>
<comment type="caution">
    <text evidence="1">The sequence shown here is derived from an EMBL/GenBank/DDBJ whole genome shotgun (WGS) entry which is preliminary data.</text>
</comment>
<protein>
    <submittedName>
        <fullName evidence="1">UPF0175 family protein</fullName>
    </submittedName>
</protein>
<proteinExistence type="predicted"/>
<reference evidence="1 2" key="1">
    <citation type="submission" date="2022-10" db="EMBL/GenBank/DDBJ databases">
        <title>Luteolibacter arcticus strain CCTCC AB 2014275, whole genome shotgun sequencing project.</title>
        <authorList>
            <person name="Zhao G."/>
            <person name="Shen L."/>
        </authorList>
    </citation>
    <scope>NUCLEOTIDE SEQUENCE [LARGE SCALE GENOMIC DNA]</scope>
    <source>
        <strain evidence="1 2">CCTCC AB 2014275</strain>
    </source>
</reference>
<accession>A0ABT3GM40</accession>
<keyword evidence="2" id="KW-1185">Reference proteome</keyword>
<sequence length="78" mass="8514">MQVTLPAGLENQLTEREAKLAMALGLYVNGKLSFGNAASLAGVSRPEFQQSMAKHRLPMDYTLEDLADDVAAIRPRKP</sequence>
<evidence type="ECO:0000313" key="2">
    <source>
        <dbReference type="Proteomes" id="UP001320876"/>
    </source>
</evidence>
<dbReference type="RefSeq" id="WP_264488680.1">
    <property type="nucleotide sequence ID" value="NZ_JAPDDT010000008.1"/>
</dbReference>
<dbReference type="EMBL" id="JAPDDT010000008">
    <property type="protein sequence ID" value="MCW1924573.1"/>
    <property type="molecule type" value="Genomic_DNA"/>
</dbReference>
<dbReference type="Pfam" id="PF03683">
    <property type="entry name" value="UPF0175"/>
    <property type="match status" value="1"/>
</dbReference>
<organism evidence="1 2">
    <name type="scientific">Luteolibacter arcticus</name>
    <dbReference type="NCBI Taxonomy" id="1581411"/>
    <lineage>
        <taxon>Bacteria</taxon>
        <taxon>Pseudomonadati</taxon>
        <taxon>Verrucomicrobiota</taxon>
        <taxon>Verrucomicrobiia</taxon>
        <taxon>Verrucomicrobiales</taxon>
        <taxon>Verrucomicrobiaceae</taxon>
        <taxon>Luteolibacter</taxon>
    </lineage>
</organism>
<evidence type="ECO:0000313" key="1">
    <source>
        <dbReference type="EMBL" id="MCW1924573.1"/>
    </source>
</evidence>